<sequence>MEWAIVSKTKDIEIVRAAVDQLDINERDQRGRTPLMLFITNRMPPEAIQMLLDKGAELEAEDKLGETALKKAVKFKQVEAVKRLLQQGAELDSKHGILATAWNAARMDKAIADLLLETKGAVRLTLSSEEEDAVDDILYEESEHKRCQKIKLLDSSVLLHAVVNGYNWDDGPEAMIAAFENPACATITLLDMYELMDADYWLEMDEEEIAESEERNRWRMLAIQLKEKLADEWDRG</sequence>
<feature type="repeat" description="ANK" evidence="3">
    <location>
        <begin position="64"/>
        <end position="96"/>
    </location>
</feature>
<evidence type="ECO:0000256" key="3">
    <source>
        <dbReference type="PROSITE-ProRule" id="PRU00023"/>
    </source>
</evidence>
<dbReference type="InterPro" id="IPR036770">
    <property type="entry name" value="Ankyrin_rpt-contain_sf"/>
</dbReference>
<evidence type="ECO:0000259" key="4">
    <source>
        <dbReference type="Pfam" id="PF14096"/>
    </source>
</evidence>
<dbReference type="InterPro" id="IPR025369">
    <property type="entry name" value="DUF4274"/>
</dbReference>
<dbReference type="Gene3D" id="1.25.40.20">
    <property type="entry name" value="Ankyrin repeat-containing domain"/>
    <property type="match status" value="1"/>
</dbReference>
<dbReference type="Pfam" id="PF14096">
    <property type="entry name" value="DUF4274"/>
    <property type="match status" value="1"/>
</dbReference>
<name>A0A837KQQ8_9BACL</name>
<dbReference type="GO" id="GO:0003723">
    <property type="term" value="F:RNA binding"/>
    <property type="evidence" value="ECO:0007669"/>
    <property type="project" value="TreeGrafter"/>
</dbReference>
<feature type="domain" description="DUF4274" evidence="4">
    <location>
        <begin position="155"/>
        <end position="230"/>
    </location>
</feature>
<dbReference type="RefSeq" id="WP_047069195.1">
    <property type="nucleotide sequence ID" value="NZ_BJOL01000003.1"/>
</dbReference>
<dbReference type="Pfam" id="PF12796">
    <property type="entry name" value="Ank_2"/>
    <property type="match status" value="1"/>
</dbReference>
<dbReference type="SMART" id="SM00248">
    <property type="entry name" value="ANK"/>
    <property type="match status" value="2"/>
</dbReference>
<dbReference type="SUPFAM" id="SSF48403">
    <property type="entry name" value="Ankyrin repeat"/>
    <property type="match status" value="1"/>
</dbReference>
<comment type="caution">
    <text evidence="6">The sequence shown here is derived from an EMBL/GenBank/DDBJ whole genome shotgun (WGS) entry which is preliminary data.</text>
</comment>
<dbReference type="GeneID" id="87585016"/>
<dbReference type="EMBL" id="LDCN01000002">
    <property type="protein sequence ID" value="KLI00049.1"/>
    <property type="molecule type" value="Genomic_DNA"/>
</dbReference>
<keyword evidence="2 3" id="KW-0040">ANK repeat</keyword>
<dbReference type="Proteomes" id="UP000035218">
    <property type="component" value="Unassembled WGS sequence"/>
</dbReference>
<proteinExistence type="predicted"/>
<keyword evidence="8" id="KW-1185">Reference proteome</keyword>
<dbReference type="AlphaFoldDB" id="A0A837KQQ8"/>
<dbReference type="GO" id="GO:0004540">
    <property type="term" value="F:RNA nuclease activity"/>
    <property type="evidence" value="ECO:0007669"/>
    <property type="project" value="TreeGrafter"/>
</dbReference>
<accession>A0A837KQQ8</accession>
<dbReference type="PROSITE" id="PS50297">
    <property type="entry name" value="ANK_REP_REGION"/>
    <property type="match status" value="2"/>
</dbReference>
<evidence type="ECO:0000313" key="8">
    <source>
        <dbReference type="Proteomes" id="UP000319498"/>
    </source>
</evidence>
<dbReference type="PANTHER" id="PTHR24141:SF1">
    <property type="entry name" value="2-5A-DEPENDENT RIBONUCLEASE"/>
    <property type="match status" value="1"/>
</dbReference>
<dbReference type="Proteomes" id="UP000319498">
    <property type="component" value="Unassembled WGS sequence"/>
</dbReference>
<evidence type="ECO:0000256" key="1">
    <source>
        <dbReference type="ARBA" id="ARBA00022737"/>
    </source>
</evidence>
<dbReference type="OrthoDB" id="2645024at2"/>
<dbReference type="PANTHER" id="PTHR24141">
    <property type="entry name" value="2-5A-DEPENDENT RIBONUCLEASE"/>
    <property type="match status" value="1"/>
</dbReference>
<keyword evidence="1" id="KW-0677">Repeat</keyword>
<evidence type="ECO:0000313" key="7">
    <source>
        <dbReference type="Proteomes" id="UP000035218"/>
    </source>
</evidence>
<reference evidence="5 8" key="2">
    <citation type="submission" date="2019-06" db="EMBL/GenBank/DDBJ databases">
        <title>Whole genome shotgun sequence of Brevibacillus formosus NBRC 15716.</title>
        <authorList>
            <person name="Hosoyama A."/>
            <person name="Uohara A."/>
            <person name="Ohji S."/>
            <person name="Ichikawa N."/>
        </authorList>
    </citation>
    <scope>NUCLEOTIDE SEQUENCE [LARGE SCALE GENOMIC DNA]</scope>
    <source>
        <strain evidence="5 8">NBRC 15716</strain>
    </source>
</reference>
<dbReference type="EMBL" id="BJOL01000003">
    <property type="protein sequence ID" value="GED56479.1"/>
    <property type="molecule type" value="Genomic_DNA"/>
</dbReference>
<organism evidence="6 7">
    <name type="scientific">Brevibacillus formosus</name>
    <dbReference type="NCBI Taxonomy" id="54913"/>
    <lineage>
        <taxon>Bacteria</taxon>
        <taxon>Bacillati</taxon>
        <taxon>Bacillota</taxon>
        <taxon>Bacilli</taxon>
        <taxon>Bacillales</taxon>
        <taxon>Paenibacillaceae</taxon>
        <taxon>Brevibacillus</taxon>
    </lineage>
</organism>
<reference evidence="6 7" key="1">
    <citation type="submission" date="2015-05" db="EMBL/GenBank/DDBJ databases">
        <title>Genome sequencing project for genomic taxonomy and phylogenomics of Bacillus-like bacteria.</title>
        <authorList>
            <person name="Liu B."/>
            <person name="Wang J."/>
            <person name="Zhu Y."/>
            <person name="Liu G."/>
            <person name="Chen Q."/>
            <person name="Chen Z."/>
            <person name="Lan J."/>
            <person name="Che J."/>
            <person name="Ge C."/>
            <person name="Shi H."/>
            <person name="Pan Z."/>
            <person name="Liu X."/>
        </authorList>
    </citation>
    <scope>NUCLEOTIDE SEQUENCE [LARGE SCALE GENOMIC DNA]</scope>
    <source>
        <strain evidence="6 7">DSM 9885</strain>
    </source>
</reference>
<dbReference type="InterPro" id="IPR002110">
    <property type="entry name" value="Ankyrin_rpt"/>
</dbReference>
<protein>
    <recommendedName>
        <fullName evidence="4">DUF4274 domain-containing protein</fullName>
    </recommendedName>
</protein>
<gene>
    <name evidence="6" type="ORF">AA984_07970</name>
    <name evidence="5" type="ORF">BFO01nite_06110</name>
</gene>
<evidence type="ECO:0000256" key="2">
    <source>
        <dbReference type="ARBA" id="ARBA00023043"/>
    </source>
</evidence>
<evidence type="ECO:0000313" key="6">
    <source>
        <dbReference type="EMBL" id="KLI00049.1"/>
    </source>
</evidence>
<feature type="repeat" description="ANK" evidence="3">
    <location>
        <begin position="30"/>
        <end position="63"/>
    </location>
</feature>
<evidence type="ECO:0000313" key="5">
    <source>
        <dbReference type="EMBL" id="GED56479.1"/>
    </source>
</evidence>
<dbReference type="PROSITE" id="PS50088">
    <property type="entry name" value="ANK_REPEAT"/>
    <property type="match status" value="2"/>
</dbReference>
<dbReference type="GO" id="GO:0006396">
    <property type="term" value="P:RNA processing"/>
    <property type="evidence" value="ECO:0007669"/>
    <property type="project" value="TreeGrafter"/>
</dbReference>